<protein>
    <submittedName>
        <fullName evidence="1">Uncharacterized protein</fullName>
    </submittedName>
</protein>
<dbReference type="Proteomes" id="UP000793456">
    <property type="component" value="Chromosome XXI"/>
</dbReference>
<dbReference type="EMBL" id="CM011694">
    <property type="protein sequence ID" value="TMS04450.1"/>
    <property type="molecule type" value="Genomic_DNA"/>
</dbReference>
<gene>
    <name evidence="1" type="ORF">E3U43_009607</name>
</gene>
<name>A0ACD3QB74_LARCR</name>
<comment type="caution">
    <text evidence="1">The sequence shown here is derived from an EMBL/GenBank/DDBJ whole genome shotgun (WGS) entry which is preliminary data.</text>
</comment>
<keyword evidence="2" id="KW-1185">Reference proteome</keyword>
<accession>A0ACD3QB74</accession>
<proteinExistence type="predicted"/>
<reference evidence="1" key="1">
    <citation type="submission" date="2018-11" db="EMBL/GenBank/DDBJ databases">
        <title>The sequence and de novo assembly of Larimichthys crocea genome using PacBio and Hi-C technologies.</title>
        <authorList>
            <person name="Xu P."/>
            <person name="Chen B."/>
            <person name="Zhou Z."/>
            <person name="Ke Q."/>
            <person name="Wu Y."/>
            <person name="Bai H."/>
            <person name="Pu F."/>
        </authorList>
    </citation>
    <scope>NUCLEOTIDE SEQUENCE</scope>
    <source>
        <tissue evidence="1">Muscle</tissue>
    </source>
</reference>
<evidence type="ECO:0000313" key="2">
    <source>
        <dbReference type="Proteomes" id="UP000793456"/>
    </source>
</evidence>
<evidence type="ECO:0000313" key="1">
    <source>
        <dbReference type="EMBL" id="TMS04450.1"/>
    </source>
</evidence>
<sequence length="113" mass="12718">MTLIKNKSVRSELEGYMITVSSIGDNQHSEEKVAARFLCEEEPTDAVFSFFFFSGSSLCCSSRKGTLSIWLVKLQYIVFALPVNPVQRTKAELSLAQGGQRRLLKWHNMTALV</sequence>
<organism evidence="1 2">
    <name type="scientific">Larimichthys crocea</name>
    <name type="common">Large yellow croaker</name>
    <name type="synonym">Pseudosciaena crocea</name>
    <dbReference type="NCBI Taxonomy" id="215358"/>
    <lineage>
        <taxon>Eukaryota</taxon>
        <taxon>Metazoa</taxon>
        <taxon>Chordata</taxon>
        <taxon>Craniata</taxon>
        <taxon>Vertebrata</taxon>
        <taxon>Euteleostomi</taxon>
        <taxon>Actinopterygii</taxon>
        <taxon>Neopterygii</taxon>
        <taxon>Teleostei</taxon>
        <taxon>Neoteleostei</taxon>
        <taxon>Acanthomorphata</taxon>
        <taxon>Eupercaria</taxon>
        <taxon>Sciaenidae</taxon>
        <taxon>Larimichthys</taxon>
    </lineage>
</organism>